<keyword evidence="8 9" id="KW-0413">Isomerase</keyword>
<evidence type="ECO:0000256" key="9">
    <source>
        <dbReference type="HAMAP-Rule" id="MF_00135"/>
    </source>
</evidence>
<dbReference type="Gene3D" id="3.20.20.70">
    <property type="entry name" value="Aldolase class I"/>
    <property type="match status" value="1"/>
</dbReference>
<feature type="domain" description="N-(5'phosphoribosyl) anthranilate isomerase (PRAI)" evidence="10">
    <location>
        <begin position="5"/>
        <end position="208"/>
    </location>
</feature>
<dbReference type="Pfam" id="PF00697">
    <property type="entry name" value="PRAI"/>
    <property type="match status" value="1"/>
</dbReference>
<dbReference type="CDD" id="cd00405">
    <property type="entry name" value="PRAI"/>
    <property type="match status" value="1"/>
</dbReference>
<evidence type="ECO:0000313" key="12">
    <source>
        <dbReference type="Proteomes" id="UP001151234"/>
    </source>
</evidence>
<dbReference type="PANTHER" id="PTHR42894:SF1">
    <property type="entry name" value="N-(5'-PHOSPHORIBOSYL)ANTHRANILATE ISOMERASE"/>
    <property type="match status" value="1"/>
</dbReference>
<comment type="caution">
    <text evidence="11">The sequence shown here is derived from an EMBL/GenBank/DDBJ whole genome shotgun (WGS) entry which is preliminary data.</text>
</comment>
<dbReference type="SUPFAM" id="SSF51366">
    <property type="entry name" value="Ribulose-phoshate binding barrel"/>
    <property type="match status" value="1"/>
</dbReference>
<dbReference type="EC" id="5.3.1.24" evidence="3 9"/>
<dbReference type="AlphaFoldDB" id="A0A9X3UPP8"/>
<keyword evidence="5 9" id="KW-0028">Amino-acid biosynthesis</keyword>
<evidence type="ECO:0000256" key="8">
    <source>
        <dbReference type="ARBA" id="ARBA00023235"/>
    </source>
</evidence>
<evidence type="ECO:0000256" key="6">
    <source>
        <dbReference type="ARBA" id="ARBA00022822"/>
    </source>
</evidence>
<dbReference type="NCBIfam" id="NF002295">
    <property type="entry name" value="PRK01222.1-1"/>
    <property type="match status" value="1"/>
</dbReference>
<dbReference type="PANTHER" id="PTHR42894">
    <property type="entry name" value="N-(5'-PHOSPHORIBOSYL)ANTHRANILATE ISOMERASE"/>
    <property type="match status" value="1"/>
</dbReference>
<evidence type="ECO:0000256" key="3">
    <source>
        <dbReference type="ARBA" id="ARBA00012572"/>
    </source>
</evidence>
<organism evidence="11 12">
    <name type="scientific">Hoeflea prorocentri</name>
    <dbReference type="NCBI Taxonomy" id="1922333"/>
    <lineage>
        <taxon>Bacteria</taxon>
        <taxon>Pseudomonadati</taxon>
        <taxon>Pseudomonadota</taxon>
        <taxon>Alphaproteobacteria</taxon>
        <taxon>Hyphomicrobiales</taxon>
        <taxon>Rhizobiaceae</taxon>
        <taxon>Hoeflea</taxon>
    </lineage>
</organism>
<keyword evidence="12" id="KW-1185">Reference proteome</keyword>
<dbReference type="InterPro" id="IPR011060">
    <property type="entry name" value="RibuloseP-bd_barrel"/>
</dbReference>
<keyword evidence="6 9" id="KW-0822">Tryptophan biosynthesis</keyword>
<evidence type="ECO:0000256" key="5">
    <source>
        <dbReference type="ARBA" id="ARBA00022605"/>
    </source>
</evidence>
<dbReference type="InterPro" id="IPR013785">
    <property type="entry name" value="Aldolase_TIM"/>
</dbReference>
<comment type="pathway">
    <text evidence="2 9">Amino-acid biosynthesis; L-tryptophan biosynthesis; L-tryptophan from chorismate: step 3/5.</text>
</comment>
<sequence length="219" mass="22764">MSVPVKICGLKTEEAVDAALKGGAAYIGFIFFPKSPRNITPRDAGLLAERARGRARTVAVTVNADDALLDEIVAGVKPDYLQLHGKESTERVAQIKERFGLPVIKAFAIREAADLAAVRDYVGVADQLLFDAKPPPGAELPGGNGVAFDWSILSGLDGGIDYLLSGGLNAGNISEAIIGTGAPAIDVSSGVEGAPGEKDPGLIAGFFEAVRRAEQRLPA</sequence>
<accession>A0A9X3UPP8</accession>
<dbReference type="HAMAP" id="MF_00135">
    <property type="entry name" value="PRAI"/>
    <property type="match status" value="1"/>
</dbReference>
<protein>
    <recommendedName>
        <fullName evidence="4 9">N-(5'-phosphoribosyl)anthranilate isomerase</fullName>
        <shortName evidence="9">PRAI</shortName>
        <ecNumber evidence="3 9">5.3.1.24</ecNumber>
    </recommendedName>
</protein>
<evidence type="ECO:0000259" key="10">
    <source>
        <dbReference type="Pfam" id="PF00697"/>
    </source>
</evidence>
<evidence type="ECO:0000256" key="1">
    <source>
        <dbReference type="ARBA" id="ARBA00001164"/>
    </source>
</evidence>
<dbReference type="InterPro" id="IPR001240">
    <property type="entry name" value="PRAI_dom"/>
</dbReference>
<dbReference type="GO" id="GO:0000162">
    <property type="term" value="P:L-tryptophan biosynthetic process"/>
    <property type="evidence" value="ECO:0007669"/>
    <property type="project" value="UniProtKB-UniRule"/>
</dbReference>
<comment type="similarity">
    <text evidence="9">Belongs to the TrpF family.</text>
</comment>
<dbReference type="InterPro" id="IPR044643">
    <property type="entry name" value="TrpF_fam"/>
</dbReference>
<keyword evidence="7 9" id="KW-0057">Aromatic amino acid biosynthesis</keyword>
<reference evidence="11" key="1">
    <citation type="submission" date="2022-11" db="EMBL/GenBank/DDBJ databases">
        <title>Draft genome sequence of Hoeflea poritis E7-10 and Hoeflea prorocentri PM5-8, separated from scleractinian coral Porites lutea and marine dinoflagellate.</title>
        <authorList>
            <person name="Zhang G."/>
            <person name="Wei Q."/>
            <person name="Cai L."/>
        </authorList>
    </citation>
    <scope>NUCLEOTIDE SEQUENCE</scope>
    <source>
        <strain evidence="11">PM5-8</strain>
    </source>
</reference>
<evidence type="ECO:0000313" key="11">
    <source>
        <dbReference type="EMBL" id="MDA5400919.1"/>
    </source>
</evidence>
<name>A0A9X3UPP8_9HYPH</name>
<dbReference type="EMBL" id="JAPJZI010000001">
    <property type="protein sequence ID" value="MDA5400919.1"/>
    <property type="molecule type" value="Genomic_DNA"/>
</dbReference>
<gene>
    <name evidence="9" type="primary">trpF</name>
    <name evidence="11" type="ORF">OQ273_20265</name>
</gene>
<evidence type="ECO:0000256" key="7">
    <source>
        <dbReference type="ARBA" id="ARBA00023141"/>
    </source>
</evidence>
<proteinExistence type="inferred from homology"/>
<evidence type="ECO:0000256" key="2">
    <source>
        <dbReference type="ARBA" id="ARBA00004664"/>
    </source>
</evidence>
<dbReference type="GO" id="GO:0004640">
    <property type="term" value="F:phosphoribosylanthranilate isomerase activity"/>
    <property type="evidence" value="ECO:0007669"/>
    <property type="project" value="UniProtKB-UniRule"/>
</dbReference>
<dbReference type="RefSeq" id="WP_267992737.1">
    <property type="nucleotide sequence ID" value="NZ_JAPJZI010000001.1"/>
</dbReference>
<dbReference type="Proteomes" id="UP001151234">
    <property type="component" value="Unassembled WGS sequence"/>
</dbReference>
<comment type="catalytic activity">
    <reaction evidence="1 9">
        <text>N-(5-phospho-beta-D-ribosyl)anthranilate = 1-(2-carboxyphenylamino)-1-deoxy-D-ribulose 5-phosphate</text>
        <dbReference type="Rhea" id="RHEA:21540"/>
        <dbReference type="ChEBI" id="CHEBI:18277"/>
        <dbReference type="ChEBI" id="CHEBI:58613"/>
        <dbReference type="EC" id="5.3.1.24"/>
    </reaction>
</comment>
<evidence type="ECO:0000256" key="4">
    <source>
        <dbReference type="ARBA" id="ARBA00022272"/>
    </source>
</evidence>